<dbReference type="Proteomes" id="UP000006867">
    <property type="component" value="Chromosome"/>
</dbReference>
<dbReference type="EMBL" id="CP002207">
    <property type="protein sequence ID" value="ADP31688.1"/>
    <property type="molecule type" value="Genomic_DNA"/>
</dbReference>
<evidence type="ECO:0008006" key="3">
    <source>
        <dbReference type="Google" id="ProtNLM"/>
    </source>
</evidence>
<reference evidence="1 2" key="1">
    <citation type="journal article" date="2011" name="Front. Microbiol.">
        <title>Genomic signatures of strain selection and enhancement in Bacillus atrophaeus var. globigii, a historical biowarfare simulant.</title>
        <authorList>
            <person name="Gibbons H.S."/>
            <person name="Broomall S.M."/>
            <person name="McNew L.A."/>
            <person name="Daligault H."/>
            <person name="Chapman C."/>
            <person name="Bruce D."/>
            <person name="Karavis M."/>
            <person name="Krepps M."/>
            <person name="McGregor P.A."/>
            <person name="Hong C."/>
            <person name="Park K.H."/>
            <person name="Akmal A."/>
            <person name="Feldman A."/>
            <person name="Lin J.S."/>
            <person name="Chang W.E."/>
            <person name="Higgs B.W."/>
            <person name="Demirev P."/>
            <person name="Lindquist J."/>
            <person name="Liem A."/>
            <person name="Fochler E."/>
            <person name="Read T.D."/>
            <person name="Tapia R."/>
            <person name="Johnson S."/>
            <person name="Bishop-Lilly K.A."/>
            <person name="Detter C."/>
            <person name="Han C."/>
            <person name="Sozhamannan S."/>
            <person name="Rosenzweig C.N."/>
            <person name="Skowronski E.W."/>
        </authorList>
    </citation>
    <scope>NUCLEOTIDE SEQUENCE [LARGE SCALE GENOMIC DNA]</scope>
    <source>
        <strain evidence="1 2">1942</strain>
    </source>
</reference>
<evidence type="ECO:0000313" key="2">
    <source>
        <dbReference type="Proteomes" id="UP000006867"/>
    </source>
</evidence>
<proteinExistence type="predicted"/>
<accession>A0ABN3Z9Z6</accession>
<sequence length="51" mass="5979">MKKGHAENLQIHVFFDPENEKKLTKKMHRLKVDGLFTNNPAYTHKLLDSSK</sequence>
<protein>
    <recommendedName>
        <fullName evidence="3">Glycerophosphoryl diester phosphodiesterase</fullName>
    </recommendedName>
</protein>
<organism evidence="1 2">
    <name type="scientific">Bacillus atrophaeus (strain 1942)</name>
    <dbReference type="NCBI Taxonomy" id="720555"/>
    <lineage>
        <taxon>Bacteria</taxon>
        <taxon>Bacillati</taxon>
        <taxon>Bacillota</taxon>
        <taxon>Bacilli</taxon>
        <taxon>Bacillales</taxon>
        <taxon>Bacillaceae</taxon>
        <taxon>Bacillus</taxon>
    </lineage>
</organism>
<gene>
    <name evidence="1" type="ordered locus">BATR1942_03670</name>
</gene>
<evidence type="ECO:0000313" key="1">
    <source>
        <dbReference type="EMBL" id="ADP31688.1"/>
    </source>
</evidence>
<name>A0ABN3Z9Z6_BACA1</name>
<keyword evidence="2" id="KW-1185">Reference proteome</keyword>